<feature type="transmembrane region" description="Helical" evidence="8">
    <location>
        <begin position="172"/>
        <end position="192"/>
    </location>
</feature>
<evidence type="ECO:0000256" key="7">
    <source>
        <dbReference type="SAM" id="MobiDB-lite"/>
    </source>
</evidence>
<dbReference type="CDD" id="cd00055">
    <property type="entry name" value="EGF_Lam"/>
    <property type="match status" value="1"/>
</dbReference>
<dbReference type="FunFam" id="2.10.25.10:FF:000188">
    <property type="entry name" value="Laminin subunit gamma 2"/>
    <property type="match status" value="1"/>
</dbReference>
<feature type="non-terminal residue" evidence="10">
    <location>
        <position position="1"/>
    </location>
</feature>
<evidence type="ECO:0000256" key="3">
    <source>
        <dbReference type="ARBA" id="ARBA00023157"/>
    </source>
</evidence>
<dbReference type="PANTHER" id="PTHR10574">
    <property type="entry name" value="NETRIN/LAMININ-RELATED"/>
    <property type="match status" value="1"/>
</dbReference>
<dbReference type="Proteomes" id="UP001186944">
    <property type="component" value="Unassembled WGS sequence"/>
</dbReference>
<dbReference type="Pfam" id="PF00053">
    <property type="entry name" value="EGF_laminin"/>
    <property type="match status" value="3"/>
</dbReference>
<evidence type="ECO:0000256" key="5">
    <source>
        <dbReference type="ARBA" id="ARBA00023292"/>
    </source>
</evidence>
<evidence type="ECO:0000256" key="1">
    <source>
        <dbReference type="ARBA" id="ARBA00022729"/>
    </source>
</evidence>
<protein>
    <recommendedName>
        <fullName evidence="9">Laminin EGF-like domain-containing protein</fullName>
    </recommendedName>
</protein>
<evidence type="ECO:0000313" key="10">
    <source>
        <dbReference type="EMBL" id="KAK3088646.1"/>
    </source>
</evidence>
<dbReference type="InterPro" id="IPR050440">
    <property type="entry name" value="Laminin/Netrin_ECM"/>
</dbReference>
<sequence length="258" mass="29246">CLCNKIGSQESSLNCDTTSLMQRHMRRICHCKTGHAGMFCQHCAFGWYRMGPDYPCYPCPCKPHHSNTGCHFEEGILFCDVCAIGYAGNLCQECDLGYYRDRRTRRCRRCQCNGNTPYCNSITGECFECQHNTAGFACDRCAHDYVGDAKLKTCVHKSELSSDEQSLPKGTIAAVCVLVILIICGIVGFIVYRKYKSYPMPRPFFTVELKDDHEGVNFSSVPDDDRLVFNEDSDFYEKQGGKRNRDGTQIYSPLQESM</sequence>
<dbReference type="SMART" id="SM00180">
    <property type="entry name" value="EGF_Lam"/>
    <property type="match status" value="3"/>
</dbReference>
<feature type="domain" description="Laminin EGF-like" evidence="9">
    <location>
        <begin position="110"/>
        <end position="156"/>
    </location>
</feature>
<dbReference type="InterPro" id="IPR009030">
    <property type="entry name" value="Growth_fac_rcpt_cys_sf"/>
</dbReference>
<gene>
    <name evidence="10" type="ORF">FSP39_021851</name>
</gene>
<keyword evidence="2" id="KW-0677">Repeat</keyword>
<dbReference type="PROSITE" id="PS50027">
    <property type="entry name" value="EGF_LAM_2"/>
    <property type="match status" value="1"/>
</dbReference>
<dbReference type="PANTHER" id="PTHR10574:SF365">
    <property type="entry name" value="NETRIN-A-RELATED"/>
    <property type="match status" value="1"/>
</dbReference>
<evidence type="ECO:0000259" key="9">
    <source>
        <dbReference type="PROSITE" id="PS50027"/>
    </source>
</evidence>
<dbReference type="GO" id="GO:0016358">
    <property type="term" value="P:dendrite development"/>
    <property type="evidence" value="ECO:0007669"/>
    <property type="project" value="TreeGrafter"/>
</dbReference>
<dbReference type="GO" id="GO:0009887">
    <property type="term" value="P:animal organ morphogenesis"/>
    <property type="evidence" value="ECO:0007669"/>
    <property type="project" value="TreeGrafter"/>
</dbReference>
<dbReference type="GO" id="GO:0009888">
    <property type="term" value="P:tissue development"/>
    <property type="evidence" value="ECO:0007669"/>
    <property type="project" value="TreeGrafter"/>
</dbReference>
<keyword evidence="8" id="KW-1133">Transmembrane helix</keyword>
<organism evidence="10 11">
    <name type="scientific">Pinctada imbricata</name>
    <name type="common">Atlantic pearl-oyster</name>
    <name type="synonym">Pinctada martensii</name>
    <dbReference type="NCBI Taxonomy" id="66713"/>
    <lineage>
        <taxon>Eukaryota</taxon>
        <taxon>Metazoa</taxon>
        <taxon>Spiralia</taxon>
        <taxon>Lophotrochozoa</taxon>
        <taxon>Mollusca</taxon>
        <taxon>Bivalvia</taxon>
        <taxon>Autobranchia</taxon>
        <taxon>Pteriomorphia</taxon>
        <taxon>Pterioida</taxon>
        <taxon>Pterioidea</taxon>
        <taxon>Pteriidae</taxon>
        <taxon>Pinctada</taxon>
    </lineage>
</organism>
<evidence type="ECO:0000256" key="6">
    <source>
        <dbReference type="PROSITE-ProRule" id="PRU00460"/>
    </source>
</evidence>
<dbReference type="GO" id="GO:0005604">
    <property type="term" value="C:basement membrane"/>
    <property type="evidence" value="ECO:0007669"/>
    <property type="project" value="TreeGrafter"/>
</dbReference>
<evidence type="ECO:0000256" key="8">
    <source>
        <dbReference type="SAM" id="Phobius"/>
    </source>
</evidence>
<comment type="caution">
    <text evidence="10">The sequence shown here is derived from an EMBL/GenBank/DDBJ whole genome shotgun (WGS) entry which is preliminary data.</text>
</comment>
<feature type="compositionally biased region" description="Basic and acidic residues" evidence="7">
    <location>
        <begin position="237"/>
        <end position="246"/>
    </location>
</feature>
<dbReference type="SUPFAM" id="SSF57196">
    <property type="entry name" value="EGF/Laminin"/>
    <property type="match status" value="1"/>
</dbReference>
<dbReference type="EMBL" id="VSWD01000011">
    <property type="protein sequence ID" value="KAK3088646.1"/>
    <property type="molecule type" value="Genomic_DNA"/>
</dbReference>
<reference evidence="10" key="1">
    <citation type="submission" date="2019-08" db="EMBL/GenBank/DDBJ databases">
        <title>The improved chromosome-level genome for the pearl oyster Pinctada fucata martensii using PacBio sequencing and Hi-C.</title>
        <authorList>
            <person name="Zheng Z."/>
        </authorList>
    </citation>
    <scope>NUCLEOTIDE SEQUENCE</scope>
    <source>
        <strain evidence="10">ZZ-2019</strain>
        <tissue evidence="10">Adductor muscle</tissue>
    </source>
</reference>
<keyword evidence="3 6" id="KW-1015">Disulfide bond</keyword>
<dbReference type="AlphaFoldDB" id="A0AA89BRQ2"/>
<keyword evidence="8" id="KW-0472">Membrane</keyword>
<keyword evidence="11" id="KW-1185">Reference proteome</keyword>
<dbReference type="InterPro" id="IPR002049">
    <property type="entry name" value="LE_dom"/>
</dbReference>
<dbReference type="PROSITE" id="PS01248">
    <property type="entry name" value="EGF_LAM_1"/>
    <property type="match status" value="2"/>
</dbReference>
<feature type="disulfide bond" evidence="6">
    <location>
        <begin position="129"/>
        <end position="138"/>
    </location>
</feature>
<evidence type="ECO:0000256" key="4">
    <source>
        <dbReference type="ARBA" id="ARBA00023180"/>
    </source>
</evidence>
<evidence type="ECO:0000256" key="2">
    <source>
        <dbReference type="ARBA" id="ARBA00022737"/>
    </source>
</evidence>
<dbReference type="SUPFAM" id="SSF57184">
    <property type="entry name" value="Growth factor receptor domain"/>
    <property type="match status" value="1"/>
</dbReference>
<keyword evidence="8" id="KW-0812">Transmembrane</keyword>
<dbReference type="GO" id="GO:0008045">
    <property type="term" value="P:motor neuron axon guidance"/>
    <property type="evidence" value="ECO:0007669"/>
    <property type="project" value="TreeGrafter"/>
</dbReference>
<dbReference type="Gene3D" id="2.10.25.10">
    <property type="entry name" value="Laminin"/>
    <property type="match status" value="3"/>
</dbReference>
<name>A0AA89BRQ2_PINIB</name>
<evidence type="ECO:0000313" key="11">
    <source>
        <dbReference type="Proteomes" id="UP001186944"/>
    </source>
</evidence>
<accession>A0AA89BRQ2</accession>
<comment type="caution">
    <text evidence="6">Lacks conserved residue(s) required for the propagation of feature annotation.</text>
</comment>
<keyword evidence="1" id="KW-0732">Signal</keyword>
<proteinExistence type="predicted"/>
<keyword evidence="5 6" id="KW-0424">Laminin EGF-like domain</keyword>
<keyword evidence="4" id="KW-0325">Glycoprotein</keyword>
<feature type="compositionally biased region" description="Polar residues" evidence="7">
    <location>
        <begin position="247"/>
        <end position="258"/>
    </location>
</feature>
<feature type="region of interest" description="Disordered" evidence="7">
    <location>
        <begin position="237"/>
        <end position="258"/>
    </location>
</feature>